<keyword evidence="3" id="KW-1185">Reference proteome</keyword>
<accession>A0A0N0I9N1</accession>
<dbReference type="EMBL" id="LGAA01000026">
    <property type="protein sequence ID" value="KPD01971.1"/>
    <property type="molecule type" value="Genomic_DNA"/>
</dbReference>
<evidence type="ECO:0000256" key="1">
    <source>
        <dbReference type="SAM" id="Phobius"/>
    </source>
</evidence>
<organism evidence="2 3">
    <name type="scientific">Moellerella wisconsensis ATCC 35017</name>
    <dbReference type="NCBI Taxonomy" id="1354267"/>
    <lineage>
        <taxon>Bacteria</taxon>
        <taxon>Pseudomonadati</taxon>
        <taxon>Pseudomonadota</taxon>
        <taxon>Gammaproteobacteria</taxon>
        <taxon>Enterobacterales</taxon>
        <taxon>Morganellaceae</taxon>
        <taxon>Moellerella</taxon>
    </lineage>
</organism>
<gene>
    <name evidence="2" type="ORF">M992_2514</name>
</gene>
<dbReference type="Proteomes" id="UP000053226">
    <property type="component" value="Unassembled WGS sequence"/>
</dbReference>
<comment type="caution">
    <text evidence="2">The sequence shown here is derived from an EMBL/GenBank/DDBJ whole genome shotgun (WGS) entry which is preliminary data.</text>
</comment>
<protein>
    <submittedName>
        <fullName evidence="2">Uncharacterized protein</fullName>
    </submittedName>
</protein>
<keyword evidence="1" id="KW-1133">Transmembrane helix</keyword>
<feature type="transmembrane region" description="Helical" evidence="1">
    <location>
        <begin position="32"/>
        <end position="52"/>
    </location>
</feature>
<dbReference type="AlphaFoldDB" id="A0A0N0I9N1"/>
<evidence type="ECO:0000313" key="2">
    <source>
        <dbReference type="EMBL" id="KPD01971.1"/>
    </source>
</evidence>
<reference evidence="2 3" key="1">
    <citation type="submission" date="2015-07" db="EMBL/GenBank/DDBJ databases">
        <title>ATOL: Assembling a taxonomically balanced genome-scale reconstruction of the evolutionary history of the Enterobacteriaceae.</title>
        <authorList>
            <person name="Plunkett G.III."/>
            <person name="Neeno-Eckwall E.C."/>
            <person name="Glasner J.D."/>
            <person name="Perna N.T."/>
        </authorList>
    </citation>
    <scope>NUCLEOTIDE SEQUENCE [LARGE SCALE GENOMIC DNA]</scope>
    <source>
        <strain evidence="2 3">ATCC 35017</strain>
    </source>
</reference>
<keyword evidence="1" id="KW-0812">Transmembrane</keyword>
<sequence>MKPISDEYIKLLGRQMKQRALQVKKPTKKEMLIFYFKIITYPIAVVIAALVIEGKL</sequence>
<proteinExistence type="predicted"/>
<name>A0A0N0I9N1_9GAMM</name>
<keyword evidence="1" id="KW-0472">Membrane</keyword>
<evidence type="ECO:0000313" key="3">
    <source>
        <dbReference type="Proteomes" id="UP000053226"/>
    </source>
</evidence>